<dbReference type="EMBL" id="CADCUS010000413">
    <property type="protein sequence ID" value="CAA9423664.1"/>
    <property type="molecule type" value="Genomic_DNA"/>
</dbReference>
<accession>A0A6J4PWD2</accession>
<feature type="domain" description="N-acetyltransferase" evidence="1">
    <location>
        <begin position="9"/>
        <end position="164"/>
    </location>
</feature>
<dbReference type="Gene3D" id="3.40.630.30">
    <property type="match status" value="1"/>
</dbReference>
<keyword evidence="2" id="KW-0808">Transferase</keyword>
<organism evidence="2">
    <name type="scientific">uncultured Pseudonocardia sp</name>
    <dbReference type="NCBI Taxonomy" id="211455"/>
    <lineage>
        <taxon>Bacteria</taxon>
        <taxon>Bacillati</taxon>
        <taxon>Actinomycetota</taxon>
        <taxon>Actinomycetes</taxon>
        <taxon>Pseudonocardiales</taxon>
        <taxon>Pseudonocardiaceae</taxon>
        <taxon>Pseudonocardia</taxon>
        <taxon>environmental samples</taxon>
    </lineage>
</organism>
<evidence type="ECO:0000259" key="1">
    <source>
        <dbReference type="PROSITE" id="PS51186"/>
    </source>
</evidence>
<dbReference type="InterPro" id="IPR000182">
    <property type="entry name" value="GNAT_dom"/>
</dbReference>
<dbReference type="SUPFAM" id="SSF55729">
    <property type="entry name" value="Acyl-CoA N-acyltransferases (Nat)"/>
    <property type="match status" value="1"/>
</dbReference>
<reference evidence="2" key="1">
    <citation type="submission" date="2020-02" db="EMBL/GenBank/DDBJ databases">
        <authorList>
            <person name="Meier V. D."/>
        </authorList>
    </citation>
    <scope>NUCLEOTIDE SEQUENCE</scope>
    <source>
        <strain evidence="2">AVDCRST_MAG66</strain>
    </source>
</reference>
<dbReference type="AlphaFoldDB" id="A0A6J4PWD2"/>
<gene>
    <name evidence="2" type="ORF">AVDCRST_MAG66-2877</name>
</gene>
<dbReference type="Pfam" id="PF13302">
    <property type="entry name" value="Acetyltransf_3"/>
    <property type="match status" value="1"/>
</dbReference>
<dbReference type="InterPro" id="IPR051531">
    <property type="entry name" value="N-acetyltransferase"/>
</dbReference>
<dbReference type="PANTHER" id="PTHR43792:SF1">
    <property type="entry name" value="N-ACETYLTRANSFERASE DOMAIN-CONTAINING PROTEIN"/>
    <property type="match status" value="1"/>
</dbReference>
<dbReference type="InterPro" id="IPR016181">
    <property type="entry name" value="Acyl_CoA_acyltransferase"/>
</dbReference>
<dbReference type="GO" id="GO:0016747">
    <property type="term" value="F:acyltransferase activity, transferring groups other than amino-acyl groups"/>
    <property type="evidence" value="ECO:0007669"/>
    <property type="project" value="InterPro"/>
</dbReference>
<dbReference type="PROSITE" id="PS51186">
    <property type="entry name" value="GNAT"/>
    <property type="match status" value="1"/>
</dbReference>
<protein>
    <submittedName>
        <fullName evidence="2">Acetyltransferase, GNAT family</fullName>
    </submittedName>
</protein>
<dbReference type="PANTHER" id="PTHR43792">
    <property type="entry name" value="GNAT FAMILY, PUTATIVE (AFU_ORTHOLOGUE AFUA_3G00765)-RELATED-RELATED"/>
    <property type="match status" value="1"/>
</dbReference>
<name>A0A6J4PWD2_9PSEU</name>
<sequence length="164" mass="18585">MTTINTERLILRRLREEDRQAMIEIHTDPRTNRFDPDPPDADRAGDLVTAWLDHWAEHGFGYGAVTEGGAATVIGLTGVRLRDFHGEEVLNLGYRFRPEVWGRGYAVEAARGVLSWRASTLPWIPVLATINVANQPSLRVAERIGFREYTEEVHLGAPARHYRL</sequence>
<proteinExistence type="predicted"/>
<evidence type="ECO:0000313" key="2">
    <source>
        <dbReference type="EMBL" id="CAA9423664.1"/>
    </source>
</evidence>